<evidence type="ECO:0000313" key="2">
    <source>
        <dbReference type="Proteomes" id="UP000693996"/>
    </source>
</evidence>
<sequence>MLYPWQYDDWLRIQMLSDNWMHALLLYGQTGIGKMNFAYELAQSLLCERPHDKAYACGKCVACIWFLQGNHPDFRFVCPEAIPIQMSIDVYKSSHNDVASDSATSASIKKCKSPSKEIKIDQVRGLLDFCGITSHRGGRRVVVLSPTEALSLSAANALLKTLEEPPPGVLFLLVSVDLKRLLPTIVSRCRQWPLAMPNTASALAWLHSQGISDPASALAEAGGAPLAALTVARDEYALLKQCILKQLAYGPNCEPFALCEALQKAPMPLALGWLQRWVYDLLAMQMSDKPRYFPAHLNTLQHIAKHSEPFRVAQCLKRITQQRAVEQHSLNSRLVFEELYIYYKSIFRNKL</sequence>
<keyword evidence="2" id="KW-1185">Reference proteome</keyword>
<dbReference type="GO" id="GO:0003887">
    <property type="term" value="F:DNA-directed DNA polymerase activity"/>
    <property type="evidence" value="ECO:0007669"/>
    <property type="project" value="UniProtKB-EC"/>
</dbReference>
<dbReference type="InterPro" id="IPR004622">
    <property type="entry name" value="DNA_pol_HolB"/>
</dbReference>
<dbReference type="Proteomes" id="UP000693996">
    <property type="component" value="Chromosome"/>
</dbReference>
<accession>A0A916JT89</accession>
<keyword evidence="1" id="KW-0808">Transferase</keyword>
<dbReference type="RefSeq" id="WP_216797004.1">
    <property type="nucleotide sequence ID" value="NZ_OU343031.1"/>
</dbReference>
<protein>
    <submittedName>
        <fullName evidence="1">DNA polymerase III, delta' subunit</fullName>
        <ecNumber evidence="1">2.7.7.7</ecNumber>
    </submittedName>
</protein>
<dbReference type="NCBIfam" id="TIGR00678">
    <property type="entry name" value="holB"/>
    <property type="match status" value="1"/>
</dbReference>
<proteinExistence type="predicted"/>
<dbReference type="AlphaFoldDB" id="A0A916JT89"/>
<name>A0A916JT89_9BURK</name>
<organism evidence="1 2">
    <name type="scientific">Candidatus Vallotiella hemipterorum</name>
    <dbReference type="NCBI Taxonomy" id="1177213"/>
    <lineage>
        <taxon>Bacteria</taxon>
        <taxon>Pseudomonadati</taxon>
        <taxon>Pseudomonadota</taxon>
        <taxon>Betaproteobacteria</taxon>
        <taxon>Burkholderiales</taxon>
        <taxon>Burkholderiaceae</taxon>
        <taxon>Candidatus Vallotiella</taxon>
    </lineage>
</organism>
<reference evidence="1" key="1">
    <citation type="submission" date="2021-06" db="EMBL/GenBank/DDBJ databases">
        <authorList>
            <person name="Szabo G."/>
        </authorList>
    </citation>
    <scope>NUCLEOTIDE SEQUENCE</scope>
    <source>
        <strain evidence="1">MYVALT</strain>
    </source>
</reference>
<keyword evidence="1" id="KW-0548">Nucleotidyltransferase</keyword>
<gene>
    <name evidence="1" type="ORF">MYVALT_F_02960</name>
</gene>
<dbReference type="EMBL" id="OU343031">
    <property type="protein sequence ID" value="CAG7602001.1"/>
    <property type="molecule type" value="Genomic_DNA"/>
</dbReference>
<dbReference type="PANTHER" id="PTHR11669">
    <property type="entry name" value="REPLICATION FACTOR C / DNA POLYMERASE III GAMMA-TAU SUBUNIT"/>
    <property type="match status" value="1"/>
</dbReference>
<evidence type="ECO:0000313" key="1">
    <source>
        <dbReference type="EMBL" id="CAG7602001.1"/>
    </source>
</evidence>
<dbReference type="PANTHER" id="PTHR11669:SF8">
    <property type="entry name" value="DNA POLYMERASE III SUBUNIT DELTA"/>
    <property type="match status" value="1"/>
</dbReference>
<dbReference type="GO" id="GO:0009360">
    <property type="term" value="C:DNA polymerase III complex"/>
    <property type="evidence" value="ECO:0007669"/>
    <property type="project" value="TreeGrafter"/>
</dbReference>
<dbReference type="Pfam" id="PF13177">
    <property type="entry name" value="DNA_pol3_delta2"/>
    <property type="match status" value="1"/>
</dbReference>
<dbReference type="KEGG" id="vtr:MYVALT_F_02960"/>
<dbReference type="GO" id="GO:0006261">
    <property type="term" value="P:DNA-templated DNA replication"/>
    <property type="evidence" value="ECO:0007669"/>
    <property type="project" value="TreeGrafter"/>
</dbReference>
<dbReference type="GO" id="GO:0008408">
    <property type="term" value="F:3'-5' exonuclease activity"/>
    <property type="evidence" value="ECO:0007669"/>
    <property type="project" value="InterPro"/>
</dbReference>
<dbReference type="InterPro" id="IPR050238">
    <property type="entry name" value="DNA_Rep/Repair_Clamp_Loader"/>
</dbReference>
<dbReference type="EC" id="2.7.7.7" evidence="1"/>